<dbReference type="PANTHER" id="PTHR24060">
    <property type="entry name" value="METABOTROPIC GLUTAMATE RECEPTOR"/>
    <property type="match status" value="1"/>
</dbReference>
<dbReference type="Pfam" id="PF00003">
    <property type="entry name" value="7tm_3"/>
    <property type="match status" value="1"/>
</dbReference>
<organism evidence="14 15">
    <name type="scientific">Lingula anatina</name>
    <name type="common">Brachiopod</name>
    <name type="synonym">Lingula unguis</name>
    <dbReference type="NCBI Taxonomy" id="7574"/>
    <lineage>
        <taxon>Eukaryota</taxon>
        <taxon>Metazoa</taxon>
        <taxon>Spiralia</taxon>
        <taxon>Lophotrochozoa</taxon>
        <taxon>Brachiopoda</taxon>
        <taxon>Linguliformea</taxon>
        <taxon>Lingulata</taxon>
        <taxon>Lingulida</taxon>
        <taxon>Linguloidea</taxon>
        <taxon>Lingulidae</taxon>
        <taxon>Lingula</taxon>
    </lineage>
</organism>
<keyword evidence="12" id="KW-0732">Signal</keyword>
<evidence type="ECO:0000256" key="4">
    <source>
        <dbReference type="ARBA" id="ARBA00022692"/>
    </source>
</evidence>
<evidence type="ECO:0000259" key="13">
    <source>
        <dbReference type="PROSITE" id="PS50259"/>
    </source>
</evidence>
<evidence type="ECO:0000256" key="6">
    <source>
        <dbReference type="ARBA" id="ARBA00023040"/>
    </source>
</evidence>
<feature type="transmembrane region" description="Helical" evidence="11">
    <location>
        <begin position="975"/>
        <end position="997"/>
    </location>
</feature>
<evidence type="ECO:0000256" key="5">
    <source>
        <dbReference type="ARBA" id="ARBA00022989"/>
    </source>
</evidence>
<dbReference type="Pfam" id="PF07562">
    <property type="entry name" value="NCD3G"/>
    <property type="match status" value="1"/>
</dbReference>
<dbReference type="Proteomes" id="UP000085678">
    <property type="component" value="Unplaced"/>
</dbReference>
<name>A0A1S3HQU1_LINAN</name>
<dbReference type="KEGG" id="lak:106156989"/>
<evidence type="ECO:0000256" key="2">
    <source>
        <dbReference type="ARBA" id="ARBA00007242"/>
    </source>
</evidence>
<evidence type="ECO:0000313" key="14">
    <source>
        <dbReference type="Proteomes" id="UP000085678"/>
    </source>
</evidence>
<accession>A0A1S3HQU1</accession>
<keyword evidence="6" id="KW-0297">G-protein coupled receptor</keyword>
<feature type="transmembrane region" description="Helical" evidence="11">
    <location>
        <begin position="853"/>
        <end position="874"/>
    </location>
</feature>
<evidence type="ECO:0000256" key="12">
    <source>
        <dbReference type="SAM" id="SignalP"/>
    </source>
</evidence>
<dbReference type="InterPro" id="IPR011500">
    <property type="entry name" value="GPCR_3_9-Cys_dom"/>
</dbReference>
<dbReference type="SUPFAM" id="SSF53822">
    <property type="entry name" value="Periplasmic binding protein-like I"/>
    <property type="match status" value="2"/>
</dbReference>
<comment type="similarity">
    <text evidence="2">Belongs to the G-protein coupled receptor 3 family.</text>
</comment>
<feature type="transmembrane region" description="Helical" evidence="11">
    <location>
        <begin position="206"/>
        <end position="225"/>
    </location>
</feature>
<dbReference type="InterPro" id="IPR000337">
    <property type="entry name" value="GPCR_3"/>
</dbReference>
<keyword evidence="10" id="KW-0807">Transducer</keyword>
<evidence type="ECO:0000256" key="10">
    <source>
        <dbReference type="ARBA" id="ARBA00023224"/>
    </source>
</evidence>
<dbReference type="FunFam" id="2.10.50.30:FF:000001">
    <property type="entry name" value="metabotropic glutamate receptor 1"/>
    <property type="match status" value="1"/>
</dbReference>
<evidence type="ECO:0000256" key="11">
    <source>
        <dbReference type="SAM" id="Phobius"/>
    </source>
</evidence>
<keyword evidence="5 11" id="KW-1133">Transmembrane helix</keyword>
<evidence type="ECO:0000256" key="1">
    <source>
        <dbReference type="ARBA" id="ARBA00004651"/>
    </source>
</evidence>
<feature type="domain" description="G-protein coupled receptors family 3 profile" evidence="13">
    <location>
        <begin position="783"/>
        <end position="1034"/>
    </location>
</feature>
<dbReference type="FunFam" id="3.40.50.2300:FF:000145">
    <property type="entry name" value="Glutamate receptor, metabotropic"/>
    <property type="match status" value="1"/>
</dbReference>
<sequence length="1099" mass="120789">MARANTGVMPVLLFGIIIILHVAEGRISVPDLPDRPYVRNGDVILGGLFPITKYSATKPCGDSLWIKAALQLPEAMRFAIELINNSTELLPNVTLGFAMLDTCMKESTALAQSMKFAPYNETGCHTSGVGGGNESSLLSGDYFHVAGVVGAGFSVASIGSAGFLTLFHIPQVSYASTSDTLSDKVKYPYFLRVVPPDKLQHTMTRANTGVMPVLLFGIIIILHVAEGRISVPDLPDRPYVRNGDVILGGLFPITKYSATKPCGDSLWIKAALQLPEAMRFAIELINNSTELLPNVTLGFAMLDTCMKESTALAQSMKFAPYNETGCHTSGVGGGNESSLLSGDYFHVAGVVGAGFSVASIGSAGFLTLFHIPQVSYASTSDTLSDKVKYPYFLRVVPPDKLQVQAMVDILNKFGWTYVSVLYVDSDYGETAAKTVRKLTKDFGICIAVDRVVSDSFQQSDWDLTVSMLLNARNARAVLLIMHISPAIELFKAVKRADAMGVFQWIGSDGVSVGIADLGDSADAAEGILTIRPGFDYAREFNTWFKGLHPAIRSDNPYFMEHWELYFDCSWTNGTGKPTCDEDNRMTEANGFAPMSFATLVIDTTLVFAHALHSLIEERCPGVVGQNVSKCINGSLLLKYLLEVEFQGHIGRVKFDKQGDILAQYDIEQLQNKSSDYKQVAVASWDADVGHVQLVDQNPIIWVTSESVSLETPESVCSKPCGKGEFYLQKELSCCWECRKCRNNEYLVSNQTSCKECPELMWPVESLTSCESVQPEHMRWGDSLAITILTFSIIGIILAAFILAFFIRHNNAKLIKACSRELAYLILTGVFVSYLTAIFFLAKPEDHFCYVEHFGFSLSFAWIYAPLFTRTNRIYRIFASGKKTKKRPPLVSPRSQVIIASLLITIEVIISIITAAVNPPGIEQRMPVKTEKFVELLCKLPIQGIVASLAYNILLVAMCSFYAFKTRKLPDNFNESKFISMCVYTTLVIWLAFIPTYFTTSAAYFRVVLLSVALILNATVVLAFLYAPKVYAIAYVDADTIQINQLNPTTSVSPLAGSSNMTSLQGQGRVAASITMEPRPFTAREATYEHHHDLAVATIS</sequence>
<dbReference type="InterPro" id="IPR017978">
    <property type="entry name" value="GPCR_3_C"/>
</dbReference>
<dbReference type="InterPro" id="IPR001828">
    <property type="entry name" value="ANF_lig-bd_rcpt"/>
</dbReference>
<feature type="chain" id="PRO_5010320800" evidence="12">
    <location>
        <begin position="26"/>
        <end position="1099"/>
    </location>
</feature>
<dbReference type="InterPro" id="IPR050726">
    <property type="entry name" value="mGluR"/>
</dbReference>
<feature type="transmembrane region" description="Helical" evidence="11">
    <location>
        <begin position="821"/>
        <end position="841"/>
    </location>
</feature>
<reference evidence="15" key="1">
    <citation type="submission" date="2025-08" db="UniProtKB">
        <authorList>
            <consortium name="RefSeq"/>
        </authorList>
    </citation>
    <scope>IDENTIFICATION</scope>
    <source>
        <tissue evidence="15">Gonads</tissue>
    </source>
</reference>
<evidence type="ECO:0000256" key="9">
    <source>
        <dbReference type="ARBA" id="ARBA00023180"/>
    </source>
</evidence>
<dbReference type="PROSITE" id="PS00980">
    <property type="entry name" value="G_PROTEIN_RECEP_F3_2"/>
    <property type="match status" value="1"/>
</dbReference>
<proteinExistence type="inferred from homology"/>
<evidence type="ECO:0000256" key="7">
    <source>
        <dbReference type="ARBA" id="ARBA00023136"/>
    </source>
</evidence>
<dbReference type="Gene3D" id="3.40.50.2300">
    <property type="match status" value="3"/>
</dbReference>
<dbReference type="InterPro" id="IPR028082">
    <property type="entry name" value="Peripla_BP_I"/>
</dbReference>
<feature type="transmembrane region" description="Helical" evidence="11">
    <location>
        <begin position="941"/>
        <end position="963"/>
    </location>
</feature>
<keyword evidence="3" id="KW-1003">Cell membrane</keyword>
<dbReference type="PROSITE" id="PS50259">
    <property type="entry name" value="G_PROTEIN_RECEP_F3_4"/>
    <property type="match status" value="1"/>
</dbReference>
<comment type="subcellular location">
    <subcellularLocation>
        <location evidence="1">Cell membrane</location>
        <topology evidence="1">Multi-pass membrane protein</topology>
    </subcellularLocation>
</comment>
<dbReference type="RefSeq" id="XP_013387906.1">
    <property type="nucleotide sequence ID" value="XM_013532452.1"/>
</dbReference>
<keyword evidence="14" id="KW-1185">Reference proteome</keyword>
<feature type="transmembrane region" description="Helical" evidence="11">
    <location>
        <begin position="142"/>
        <end position="167"/>
    </location>
</feature>
<feature type="transmembrane region" description="Helical" evidence="11">
    <location>
        <begin position="783"/>
        <end position="806"/>
    </location>
</feature>
<dbReference type="AlphaFoldDB" id="A0A1S3HQU1"/>
<dbReference type="GeneID" id="106156989"/>
<feature type="transmembrane region" description="Helical" evidence="11">
    <location>
        <begin position="1003"/>
        <end position="1026"/>
    </location>
</feature>
<evidence type="ECO:0000256" key="3">
    <source>
        <dbReference type="ARBA" id="ARBA00022475"/>
    </source>
</evidence>
<dbReference type="GO" id="GO:0005886">
    <property type="term" value="C:plasma membrane"/>
    <property type="evidence" value="ECO:0007669"/>
    <property type="project" value="UniProtKB-SubCell"/>
</dbReference>
<dbReference type="InParanoid" id="A0A1S3HQU1"/>
<dbReference type="OrthoDB" id="425344at2759"/>
<keyword evidence="9" id="KW-0325">Glycoprotein</keyword>
<dbReference type="PRINTS" id="PR00248">
    <property type="entry name" value="GPCRMGR"/>
</dbReference>
<protein>
    <submittedName>
        <fullName evidence="15">Metabotropic glutamate receptor 3</fullName>
    </submittedName>
</protein>
<dbReference type="STRING" id="7574.A0A1S3HQU1"/>
<dbReference type="GO" id="GO:0004930">
    <property type="term" value="F:G protein-coupled receptor activity"/>
    <property type="evidence" value="ECO:0007669"/>
    <property type="project" value="UniProtKB-KW"/>
</dbReference>
<keyword evidence="7 11" id="KW-0472">Membrane</keyword>
<dbReference type="InterPro" id="IPR038550">
    <property type="entry name" value="GPCR_3_9-Cys_sf"/>
</dbReference>
<evidence type="ECO:0000256" key="8">
    <source>
        <dbReference type="ARBA" id="ARBA00023170"/>
    </source>
</evidence>
<dbReference type="InterPro" id="IPR017979">
    <property type="entry name" value="GPCR_3_CS"/>
</dbReference>
<dbReference type="Pfam" id="PF01094">
    <property type="entry name" value="ANF_receptor"/>
    <property type="match status" value="2"/>
</dbReference>
<feature type="signal peptide" evidence="12">
    <location>
        <begin position="1"/>
        <end position="25"/>
    </location>
</feature>
<evidence type="ECO:0000313" key="15">
    <source>
        <dbReference type="RefSeq" id="XP_013387906.1"/>
    </source>
</evidence>
<keyword evidence="4 11" id="KW-0812">Transmembrane</keyword>
<gene>
    <name evidence="15" type="primary">LOC106156989</name>
</gene>
<dbReference type="Gene3D" id="2.10.50.30">
    <property type="entry name" value="GPCR, family 3, nine cysteines domain"/>
    <property type="match status" value="1"/>
</dbReference>
<feature type="transmembrane region" description="Helical" evidence="11">
    <location>
        <begin position="895"/>
        <end position="916"/>
    </location>
</feature>
<keyword evidence="8 15" id="KW-0675">Receptor</keyword>